<name>A0A3B1E6J6_9ZZZZ</name>
<sequence length="264" mass="28522">APVQITMLGYPATTGNPAIDARFVDGRSDPEGTEAWCTEQLLRLDPCAWCFSEPDHAPAVGPLPARERGCLSFGSFNNLAKTTPEVLDVWARLLARVPGSRLVLKNGAFTDEPTRARITGELVAQGIEADRLEMLAPTDDTASHMAAYAQVDIALDTFPYAGTTTTCEALWMGTPVVTLAGRLHAGRVGVSLLSAVGMEDCIASDTDRYIEIAAALAGDTEKLAARRASLRARMKVSPLMDRKAFCDQLHKAYDSLVDERRKTL</sequence>
<evidence type="ECO:0000256" key="2">
    <source>
        <dbReference type="ARBA" id="ARBA00022676"/>
    </source>
</evidence>
<dbReference type="PANTHER" id="PTHR44835">
    <property type="entry name" value="UDP-N-ACETYLGLUCOSAMINE--PEPTIDE N-ACETYLGLUCOSAMINYLTRANSFERASE SPINDLY-RELATED"/>
    <property type="match status" value="1"/>
</dbReference>
<dbReference type="EMBL" id="UOGK01000157">
    <property type="protein sequence ID" value="VAX38827.1"/>
    <property type="molecule type" value="Genomic_DNA"/>
</dbReference>
<evidence type="ECO:0000256" key="1">
    <source>
        <dbReference type="ARBA" id="ARBA00004922"/>
    </source>
</evidence>
<proteinExistence type="predicted"/>
<keyword evidence="3" id="KW-0808">Transferase</keyword>
<protein>
    <submittedName>
        <fullName evidence="7">TPR domain protein, putative component of TonB system</fullName>
    </submittedName>
</protein>
<keyword evidence="2" id="KW-0328">Glycosyltransferase</keyword>
<dbReference type="SUPFAM" id="SSF53756">
    <property type="entry name" value="UDP-Glycosyltransferase/glycogen phosphorylase"/>
    <property type="match status" value="1"/>
</dbReference>
<reference evidence="7" key="1">
    <citation type="submission" date="2018-06" db="EMBL/GenBank/DDBJ databases">
        <authorList>
            <person name="Zhirakovskaya E."/>
        </authorList>
    </citation>
    <scope>NUCLEOTIDE SEQUENCE</scope>
</reference>
<accession>A0A3B1E6J6</accession>
<dbReference type="GO" id="GO:0016757">
    <property type="term" value="F:glycosyltransferase activity"/>
    <property type="evidence" value="ECO:0007669"/>
    <property type="project" value="UniProtKB-KW"/>
</dbReference>
<dbReference type="Gene3D" id="3.40.50.11380">
    <property type="match status" value="1"/>
</dbReference>
<dbReference type="Pfam" id="PF13844">
    <property type="entry name" value="Glyco_transf_41"/>
    <property type="match status" value="1"/>
</dbReference>
<evidence type="ECO:0000313" key="7">
    <source>
        <dbReference type="EMBL" id="VAX38827.1"/>
    </source>
</evidence>
<gene>
    <name evidence="7" type="ORF">MNBD_PLANCTO03-1104</name>
</gene>
<organism evidence="7">
    <name type="scientific">hydrothermal vent metagenome</name>
    <dbReference type="NCBI Taxonomy" id="652676"/>
    <lineage>
        <taxon>unclassified sequences</taxon>
        <taxon>metagenomes</taxon>
        <taxon>ecological metagenomes</taxon>
    </lineage>
</organism>
<dbReference type="AlphaFoldDB" id="A0A3B1E6J6"/>
<keyword evidence="4" id="KW-0677">Repeat</keyword>
<evidence type="ECO:0000256" key="5">
    <source>
        <dbReference type="ARBA" id="ARBA00022803"/>
    </source>
</evidence>
<comment type="pathway">
    <text evidence="1">Protein modification; protein glycosylation.</text>
</comment>
<evidence type="ECO:0000256" key="3">
    <source>
        <dbReference type="ARBA" id="ARBA00022679"/>
    </source>
</evidence>
<dbReference type="PANTHER" id="PTHR44835:SF1">
    <property type="entry name" value="PROTEIN O-GLCNAC TRANSFERASE"/>
    <property type="match status" value="1"/>
</dbReference>
<dbReference type="InterPro" id="IPR029489">
    <property type="entry name" value="OGT/SEC/SPY_C"/>
</dbReference>
<feature type="domain" description="O-GlcNAc transferase C-terminal" evidence="6">
    <location>
        <begin position="72"/>
        <end position="249"/>
    </location>
</feature>
<feature type="non-terminal residue" evidence="7">
    <location>
        <position position="1"/>
    </location>
</feature>
<evidence type="ECO:0000259" key="6">
    <source>
        <dbReference type="Pfam" id="PF13844"/>
    </source>
</evidence>
<dbReference type="Gene3D" id="3.40.50.2000">
    <property type="entry name" value="Glycogen Phosphorylase B"/>
    <property type="match status" value="1"/>
</dbReference>
<dbReference type="InterPro" id="IPR051939">
    <property type="entry name" value="Glycosyltr_41/O-GlcNAc_trsf"/>
</dbReference>
<evidence type="ECO:0000256" key="4">
    <source>
        <dbReference type="ARBA" id="ARBA00022737"/>
    </source>
</evidence>
<keyword evidence="5" id="KW-0802">TPR repeat</keyword>